<name>A0ACC8X7R7_9FIRM</name>
<organism evidence="1 2">
    <name type="scientific">Candidatus Epulonipiscium fishelsonii</name>
    <dbReference type="NCBI Taxonomy" id="77094"/>
    <lineage>
        <taxon>Bacteria</taxon>
        <taxon>Bacillati</taxon>
        <taxon>Bacillota</taxon>
        <taxon>Clostridia</taxon>
        <taxon>Lachnospirales</taxon>
        <taxon>Lachnospiraceae</taxon>
        <taxon>Candidatus Epulonipiscium</taxon>
    </lineage>
</organism>
<dbReference type="EMBL" id="LJDB01000102">
    <property type="protein sequence ID" value="ONI37877.1"/>
    <property type="molecule type" value="Genomic_DNA"/>
</dbReference>
<keyword evidence="2" id="KW-1185">Reference proteome</keyword>
<evidence type="ECO:0000313" key="1">
    <source>
        <dbReference type="EMBL" id="ONI37877.1"/>
    </source>
</evidence>
<protein>
    <submittedName>
        <fullName evidence="1">Uncharacterized protein</fullName>
    </submittedName>
</protein>
<accession>A0ACC8X7R7</accession>
<gene>
    <name evidence="1" type="ORF">AN396_12025</name>
</gene>
<proteinExistence type="predicted"/>
<comment type="caution">
    <text evidence="1">The sequence shown here is derived from an EMBL/GenBank/DDBJ whole genome shotgun (WGS) entry which is preliminary data.</text>
</comment>
<evidence type="ECO:0000313" key="2">
    <source>
        <dbReference type="Proteomes" id="UP000188605"/>
    </source>
</evidence>
<reference evidence="1" key="1">
    <citation type="submission" date="2016-08" db="EMBL/GenBank/DDBJ databases">
        <authorList>
            <person name="Ngugi D.K."/>
            <person name="Miyake S."/>
            <person name="Stingl U."/>
        </authorList>
    </citation>
    <scope>NUCLEOTIDE SEQUENCE</scope>
    <source>
        <strain evidence="1">SCG-B11WGA-EpuloA1</strain>
    </source>
</reference>
<sequence>MPQLYKSLKNQTNENFEWIIVDDGSTDNTRELIYSLNKSNLNVTYIKQINGGKHRAINRGIKYANGDFTIIVDSDDYLTNDAIETIIKWCNTIEGKLEFAGVSGLKGYSLFKKIGGFPKYIKFIDATNLQRKKYDLGGDKAEVYRTNILRQYPFPTFKSENFIAEGIVWNRIAKDGYKIRWFK</sequence>
<dbReference type="Proteomes" id="UP000188605">
    <property type="component" value="Unassembled WGS sequence"/>
</dbReference>